<evidence type="ECO:0000256" key="2">
    <source>
        <dbReference type="PROSITE-ProRule" id="PRU00023"/>
    </source>
</evidence>
<feature type="region of interest" description="Disordered" evidence="3">
    <location>
        <begin position="847"/>
        <end position="873"/>
    </location>
</feature>
<feature type="compositionally biased region" description="Polar residues" evidence="3">
    <location>
        <begin position="95"/>
        <end position="112"/>
    </location>
</feature>
<dbReference type="Pfam" id="PF02464">
    <property type="entry name" value="CinA"/>
    <property type="match status" value="1"/>
</dbReference>
<evidence type="ECO:0000313" key="7">
    <source>
        <dbReference type="Proteomes" id="UP000566819"/>
    </source>
</evidence>
<dbReference type="EMBL" id="JAAMPI010000078">
    <property type="protein sequence ID" value="KAF4636184.1"/>
    <property type="molecule type" value="Genomic_DNA"/>
</dbReference>
<dbReference type="InterPro" id="IPR008136">
    <property type="entry name" value="CinA_C"/>
</dbReference>
<reference evidence="6 7" key="1">
    <citation type="submission" date="2020-03" db="EMBL/GenBank/DDBJ databases">
        <title>Draft Genome Sequence of Cudoniella acicularis.</title>
        <authorList>
            <person name="Buettner E."/>
            <person name="Kellner H."/>
        </authorList>
    </citation>
    <scope>NUCLEOTIDE SEQUENCE [LARGE SCALE GENOMIC DNA]</scope>
    <source>
        <strain evidence="6 7">DSM 108380</strain>
    </source>
</reference>
<dbReference type="PANTHER" id="PTHR10039:SF14">
    <property type="entry name" value="NACHT DOMAIN-CONTAINING PROTEIN"/>
    <property type="match status" value="1"/>
</dbReference>
<dbReference type="PANTHER" id="PTHR10039">
    <property type="entry name" value="AMELOGENIN"/>
    <property type="match status" value="1"/>
</dbReference>
<dbReference type="Pfam" id="PF24883">
    <property type="entry name" value="NPHP3_N"/>
    <property type="match status" value="1"/>
</dbReference>
<dbReference type="InterPro" id="IPR027417">
    <property type="entry name" value="P-loop_NTPase"/>
</dbReference>
<feature type="repeat" description="ANK" evidence="2">
    <location>
        <begin position="938"/>
        <end position="970"/>
    </location>
</feature>
<evidence type="ECO:0008006" key="8">
    <source>
        <dbReference type="Google" id="ProtNLM"/>
    </source>
</evidence>
<dbReference type="Gene3D" id="1.25.40.20">
    <property type="entry name" value="Ankyrin repeat-containing domain"/>
    <property type="match status" value="1"/>
</dbReference>
<feature type="repeat" description="ANK" evidence="2">
    <location>
        <begin position="1113"/>
        <end position="1145"/>
    </location>
</feature>
<name>A0A8H4RUE7_9HELO</name>
<keyword evidence="2" id="KW-0040">ANK repeat</keyword>
<dbReference type="PRINTS" id="PR01415">
    <property type="entry name" value="ANKYRIN"/>
</dbReference>
<keyword evidence="7" id="KW-1185">Reference proteome</keyword>
<dbReference type="SUPFAM" id="SSF52540">
    <property type="entry name" value="P-loop containing nucleoside triphosphate hydrolases"/>
    <property type="match status" value="1"/>
</dbReference>
<dbReference type="Proteomes" id="UP000566819">
    <property type="component" value="Unassembled WGS sequence"/>
</dbReference>
<feature type="compositionally biased region" description="Polar residues" evidence="3">
    <location>
        <begin position="847"/>
        <end position="860"/>
    </location>
</feature>
<dbReference type="SMART" id="SM00248">
    <property type="entry name" value="ANK"/>
    <property type="match status" value="5"/>
</dbReference>
<dbReference type="PROSITE" id="PS50297">
    <property type="entry name" value="ANK_REP_REGION"/>
    <property type="match status" value="4"/>
</dbReference>
<proteinExistence type="predicted"/>
<evidence type="ECO:0000259" key="4">
    <source>
        <dbReference type="Pfam" id="PF02464"/>
    </source>
</evidence>
<evidence type="ECO:0000259" key="5">
    <source>
        <dbReference type="Pfam" id="PF24883"/>
    </source>
</evidence>
<evidence type="ECO:0000313" key="6">
    <source>
        <dbReference type="EMBL" id="KAF4636184.1"/>
    </source>
</evidence>
<evidence type="ECO:0000256" key="1">
    <source>
        <dbReference type="ARBA" id="ARBA00022737"/>
    </source>
</evidence>
<dbReference type="AlphaFoldDB" id="A0A8H4RUE7"/>
<dbReference type="Gene3D" id="3.90.950.20">
    <property type="entry name" value="CinA-like"/>
    <property type="match status" value="2"/>
</dbReference>
<dbReference type="OrthoDB" id="2350783at2759"/>
<dbReference type="InterPro" id="IPR036770">
    <property type="entry name" value="Ankyrin_rpt-contain_sf"/>
</dbReference>
<protein>
    <recommendedName>
        <fullName evidence="8">NACHT domain-containing protein</fullName>
    </recommendedName>
</protein>
<dbReference type="PROSITE" id="PS50088">
    <property type="entry name" value="ANK_REPEAT"/>
    <property type="match status" value="4"/>
</dbReference>
<dbReference type="Pfam" id="PF12796">
    <property type="entry name" value="Ank_2"/>
    <property type="match status" value="2"/>
</dbReference>
<dbReference type="SUPFAM" id="SSF48403">
    <property type="entry name" value="Ankyrin repeat"/>
    <property type="match status" value="1"/>
</dbReference>
<organism evidence="6 7">
    <name type="scientific">Cudoniella acicularis</name>
    <dbReference type="NCBI Taxonomy" id="354080"/>
    <lineage>
        <taxon>Eukaryota</taxon>
        <taxon>Fungi</taxon>
        <taxon>Dikarya</taxon>
        <taxon>Ascomycota</taxon>
        <taxon>Pezizomycotina</taxon>
        <taxon>Leotiomycetes</taxon>
        <taxon>Helotiales</taxon>
        <taxon>Tricladiaceae</taxon>
        <taxon>Cudoniella</taxon>
    </lineage>
</organism>
<comment type="caution">
    <text evidence="6">The sequence shown here is derived from an EMBL/GenBank/DDBJ whole genome shotgun (WGS) entry which is preliminary data.</text>
</comment>
<dbReference type="InterPro" id="IPR036653">
    <property type="entry name" value="CinA-like_C"/>
</dbReference>
<feature type="repeat" description="ANK" evidence="2">
    <location>
        <begin position="971"/>
        <end position="1003"/>
    </location>
</feature>
<dbReference type="SUPFAM" id="SSF142433">
    <property type="entry name" value="CinA-like"/>
    <property type="match status" value="2"/>
</dbReference>
<accession>A0A8H4RUE7</accession>
<feature type="repeat" description="ANK" evidence="2">
    <location>
        <begin position="1004"/>
        <end position="1030"/>
    </location>
</feature>
<dbReference type="Gene3D" id="3.40.50.300">
    <property type="entry name" value="P-loop containing nucleotide triphosphate hydrolases"/>
    <property type="match status" value="1"/>
</dbReference>
<sequence length="1145" mass="127322">MAETAKEFPPVEVRSIVAEVAGLLRERGESVCVAETAAGGIISASLLSTPGASKFYKGGLTLYTLESRIAFGTFLSSPLSCRHLPSPPPPQSSSNRHLTPQTAGWTPENLTTYRGPTPEIVSGLATNVRPKLGATYCVAESGTAGPTGGNTRNRTPNEISFYDREVMVVNTENIRIICRFAEIICSKVRLYTAFRSSTISRLREGNTFCFFLYFCTVSDTLAPFSQMITLYEPLPSSSHSKFPKWITTSSQADTGNRDGSSLTSYADDEEAIREEFRRKMVESFPSLHLSNAISHLLAQDRGVTSEDVESGEEGSPAPPQPAAAYLLSQTAHKDNSALVFCLNHPPVIRYNYLILDCTAYRSTEQAINTGASWLHNLFCSLASAVVFHTIQPSNFEFLKGRTMSSSECDEFEVIDQLEASLAPEELRRVQEWLEPTDSNAQSSEFRRHLYSQAPGTGLWICQTSKYEQWLKSADHGSIWIKGVPGAGKSVTAASIIHHLRSTSTTPVLYFFFRHIISANRRPRCLIRDFLAQLLPHSTRLQATLQPLLGTTLEDISDEILWQYLLTGLASIEKAYCVIDALDELELLPNDGFLERLNNLATFRPGAVKVLMTSRPKQYLQACLRGSSIVHISLEDDLVSKDINLFLSHRLNNLIPRNDQQRLKESLISIVTERSRGLFLYARLLLDQIIPVLGSKQLDIETLAKSLPVGLEQMYNSMLFQQAESLKIDTQVQVFLLQWATHSSRALRLNELASVLASIFPPSMIPENPKFVARSACAPLLEISEDETVQVIHHSFTEFLLNKERVQYENPGQTTQFPVLDPERVHNKLSVACLDYLRSGALRLENNQNSQGDASCLQWPSRSDRRNKKKEKSNYQEAKLRYPFLGYAVANWAFHASKYDVEDEEFYRCVAEFLDPKSVDFRTWLELEWIGGQKSVEFQAPAPLHIAAFAGLTTYARTLIEGGVSVNLGDGEDRTPLHWACARGHTSMAALLLEGGANANAEDVRGVKPIHEAARKNHATVVKLLLDAGVDPLTPKTRENQTMRIMCGQVSTIGETAVEYAYLQGHTDTLMAILLFLTPEALEEMFCQCCRYGKFEAVRAILQNSNVSPNSKSCGATALYLACRVHSAHIVQLLLDKGADVHQTSK</sequence>
<gene>
    <name evidence="6" type="ORF">G7Y89_g1908</name>
</gene>
<dbReference type="InterPro" id="IPR002110">
    <property type="entry name" value="Ankyrin_rpt"/>
</dbReference>
<feature type="region of interest" description="Disordered" evidence="3">
    <location>
        <begin position="82"/>
        <end position="112"/>
    </location>
</feature>
<evidence type="ECO:0000256" key="3">
    <source>
        <dbReference type="SAM" id="MobiDB-lite"/>
    </source>
</evidence>
<keyword evidence="1" id="KW-0677">Repeat</keyword>
<dbReference type="InterPro" id="IPR056884">
    <property type="entry name" value="NPHP3-like_N"/>
</dbReference>
<feature type="domain" description="CinA C-terminal" evidence="4">
    <location>
        <begin position="15"/>
        <end position="68"/>
    </location>
</feature>
<feature type="domain" description="Nephrocystin 3-like N-terminal" evidence="5">
    <location>
        <begin position="455"/>
        <end position="614"/>
    </location>
</feature>